<dbReference type="KEGG" id="mets:DK389_09720"/>
<gene>
    <name evidence="2" type="ORF">DK389_09720</name>
</gene>
<proteinExistence type="predicted"/>
<evidence type="ECO:0000313" key="2">
    <source>
        <dbReference type="EMBL" id="AWN40752.1"/>
    </source>
</evidence>
<name>A0A2U8W5V8_9HYPH</name>
<keyword evidence="3" id="KW-1185">Reference proteome</keyword>
<protein>
    <submittedName>
        <fullName evidence="2">Uncharacterized protein</fullName>
    </submittedName>
</protein>
<dbReference type="AlphaFoldDB" id="A0A2U8W5V8"/>
<feature type="compositionally biased region" description="Basic and acidic residues" evidence="1">
    <location>
        <begin position="76"/>
        <end position="86"/>
    </location>
</feature>
<evidence type="ECO:0000313" key="3">
    <source>
        <dbReference type="Proteomes" id="UP000245926"/>
    </source>
</evidence>
<sequence>MATELADRLLMAGLADQPVLTVQVHALIKAARLLQERGEPWPPLVTQALYELSGMTEEEAAEGGELSSEPALVQDDATKPEAQGDERGVRRFLKLLKGE</sequence>
<feature type="region of interest" description="Disordered" evidence="1">
    <location>
        <begin position="56"/>
        <end position="86"/>
    </location>
</feature>
<dbReference type="Proteomes" id="UP000245926">
    <property type="component" value="Chromosome"/>
</dbReference>
<dbReference type="EMBL" id="CP029550">
    <property type="protein sequence ID" value="AWN40752.1"/>
    <property type="molecule type" value="Genomic_DNA"/>
</dbReference>
<accession>A0A2U8W5V8</accession>
<dbReference type="RefSeq" id="WP_109889171.1">
    <property type="nucleotide sequence ID" value="NZ_CP029550.1"/>
</dbReference>
<organism evidence="2 3">
    <name type="scientific">Methylobacterium durans</name>
    <dbReference type="NCBI Taxonomy" id="2202825"/>
    <lineage>
        <taxon>Bacteria</taxon>
        <taxon>Pseudomonadati</taxon>
        <taxon>Pseudomonadota</taxon>
        <taxon>Alphaproteobacteria</taxon>
        <taxon>Hyphomicrobiales</taxon>
        <taxon>Methylobacteriaceae</taxon>
        <taxon>Methylobacterium</taxon>
    </lineage>
</organism>
<reference evidence="3" key="1">
    <citation type="submission" date="2018-05" db="EMBL/GenBank/DDBJ databases">
        <title>Complete Genome Sequence of Methylobacterium sp. 17SD2-17.</title>
        <authorList>
            <person name="Srinivasan S."/>
        </authorList>
    </citation>
    <scope>NUCLEOTIDE SEQUENCE [LARGE SCALE GENOMIC DNA]</scope>
    <source>
        <strain evidence="3">17SD2-17</strain>
    </source>
</reference>
<evidence type="ECO:0000256" key="1">
    <source>
        <dbReference type="SAM" id="MobiDB-lite"/>
    </source>
</evidence>
<dbReference type="OrthoDB" id="8002911at2"/>